<organism evidence="4">
    <name type="scientific">Planktothricoides raciborskii GIHE-MW2</name>
    <dbReference type="NCBI Taxonomy" id="2792601"/>
    <lineage>
        <taxon>Bacteria</taxon>
        <taxon>Bacillati</taxon>
        <taxon>Cyanobacteriota</taxon>
        <taxon>Cyanophyceae</taxon>
        <taxon>Oscillatoriophycideae</taxon>
        <taxon>Oscillatoriales</taxon>
        <taxon>Oscillatoriaceae</taxon>
        <taxon>Planktothricoides</taxon>
    </lineage>
</organism>
<dbReference type="EMBL" id="CP159837">
    <property type="protein sequence ID" value="XCM37174.1"/>
    <property type="molecule type" value="Genomic_DNA"/>
</dbReference>
<dbReference type="InterPro" id="IPR050107">
    <property type="entry name" value="ABC_carbohydrate_import_ATPase"/>
</dbReference>
<reference evidence="4" key="1">
    <citation type="submission" date="2024-07" db="EMBL/GenBank/DDBJ databases">
        <authorList>
            <person name="Kim Y.J."/>
            <person name="Jeong J.Y."/>
        </authorList>
    </citation>
    <scope>NUCLEOTIDE SEQUENCE</scope>
    <source>
        <strain evidence="4">GIHE-MW2</strain>
    </source>
</reference>
<dbReference type="CDD" id="cd03216">
    <property type="entry name" value="ABC_Carb_Monos_I"/>
    <property type="match status" value="1"/>
</dbReference>
<dbReference type="PANTHER" id="PTHR43790:SF4">
    <property type="entry name" value="GUANOSINE IMPORT ATP-BINDING PROTEIN NUPO"/>
    <property type="match status" value="1"/>
</dbReference>
<protein>
    <submittedName>
        <fullName evidence="4">ATP-binding cassette domain-containing protein</fullName>
    </submittedName>
</protein>
<name>A0AAU8JED0_9CYAN</name>
<accession>A0AAU8JED0</accession>
<dbReference type="GO" id="GO:0005524">
    <property type="term" value="F:ATP binding"/>
    <property type="evidence" value="ECO:0007669"/>
    <property type="project" value="UniProtKB-KW"/>
</dbReference>
<dbReference type="GO" id="GO:0016887">
    <property type="term" value="F:ATP hydrolysis activity"/>
    <property type="evidence" value="ECO:0007669"/>
    <property type="project" value="InterPro"/>
</dbReference>
<keyword evidence="1" id="KW-0547">Nucleotide-binding</keyword>
<dbReference type="SUPFAM" id="SSF52540">
    <property type="entry name" value="P-loop containing nucleoside triphosphate hydrolases"/>
    <property type="match status" value="2"/>
</dbReference>
<dbReference type="AlphaFoldDB" id="A0AAU8JED0"/>
<evidence type="ECO:0000256" key="1">
    <source>
        <dbReference type="ARBA" id="ARBA00022741"/>
    </source>
</evidence>
<sequence>MKIEIKNISKTFGNLRANNDISLTVAAGTIHGILGENGAGKSTLVKILTGYLRRDQGEILLGDRPVNIQTPIDAMKAGIGMLHQDPLDFPSLSVWENFIIGKSGKFLINLRQIIREFHQLSYQFQFELDVNEQLGNLTVGERQQVEILRLLSLGVKTLILDEPTTGISPAQKTALFAAMKQLAAQGKSVIFVSHKLEDVEILCDRLTVMRQGQIVGHRELPCPEDQLISMIFGRQLAKPIKPKTAGNTIRLQLNNITLKSDYLQIKIEELQVKAGEVIGLAGLAGSGQQLLLQLCAGLRRSPTGTLYINSQPMTQEPYENYRQAGVAYCPADRLKDGLIPGLSIQEHIALKNQRHHGLIPWAKIGQKTAEAIAQFSIRGQPQTPVEKLSGGNQQRTQLALLPSPLNLLLMEYPTRGLDMESVLWVWQQLIARCQTGTAILFTSADLDEIMQYSDRVIVFSNGQISPAIPVEKLTLDRLGKMIGAKFSSLG</sequence>
<evidence type="ECO:0000256" key="2">
    <source>
        <dbReference type="ARBA" id="ARBA00022840"/>
    </source>
</evidence>
<gene>
    <name evidence="4" type="ORF">ABWT76_005991</name>
</gene>
<dbReference type="RefSeq" id="WP_054469461.1">
    <property type="nucleotide sequence ID" value="NZ_CP159837.1"/>
</dbReference>
<evidence type="ECO:0000313" key="4">
    <source>
        <dbReference type="EMBL" id="XCM37174.1"/>
    </source>
</evidence>
<dbReference type="InterPro" id="IPR003439">
    <property type="entry name" value="ABC_transporter-like_ATP-bd"/>
</dbReference>
<keyword evidence="2 4" id="KW-0067">ATP-binding</keyword>
<dbReference type="PROSITE" id="PS50893">
    <property type="entry name" value="ABC_TRANSPORTER_2"/>
    <property type="match status" value="2"/>
</dbReference>
<dbReference type="Gene3D" id="3.40.50.300">
    <property type="entry name" value="P-loop containing nucleotide triphosphate hydrolases"/>
    <property type="match status" value="2"/>
</dbReference>
<dbReference type="SMART" id="SM00382">
    <property type="entry name" value="AAA"/>
    <property type="match status" value="2"/>
</dbReference>
<dbReference type="InterPro" id="IPR003593">
    <property type="entry name" value="AAA+_ATPase"/>
</dbReference>
<feature type="domain" description="ABC transporter" evidence="3">
    <location>
        <begin position="3"/>
        <end position="236"/>
    </location>
</feature>
<proteinExistence type="predicted"/>
<feature type="domain" description="ABC transporter" evidence="3">
    <location>
        <begin position="249"/>
        <end position="486"/>
    </location>
</feature>
<dbReference type="Pfam" id="PF00005">
    <property type="entry name" value="ABC_tran"/>
    <property type="match status" value="2"/>
</dbReference>
<dbReference type="InterPro" id="IPR027417">
    <property type="entry name" value="P-loop_NTPase"/>
</dbReference>
<dbReference type="PANTHER" id="PTHR43790">
    <property type="entry name" value="CARBOHYDRATE TRANSPORT ATP-BINDING PROTEIN MG119-RELATED"/>
    <property type="match status" value="1"/>
</dbReference>
<evidence type="ECO:0000259" key="3">
    <source>
        <dbReference type="PROSITE" id="PS50893"/>
    </source>
</evidence>